<keyword evidence="3" id="KW-1185">Reference proteome</keyword>
<dbReference type="AlphaFoldDB" id="A0A5B7J7X5"/>
<dbReference type="Proteomes" id="UP000324222">
    <property type="component" value="Unassembled WGS sequence"/>
</dbReference>
<dbReference type="EMBL" id="VSRR010096722">
    <property type="protein sequence ID" value="MPC93951.1"/>
    <property type="molecule type" value="Genomic_DNA"/>
</dbReference>
<comment type="caution">
    <text evidence="2">The sequence shown here is derived from an EMBL/GenBank/DDBJ whole genome shotgun (WGS) entry which is preliminary data.</text>
</comment>
<dbReference type="OrthoDB" id="5988333at2759"/>
<sequence>MIPLLRLALHHRHSRGQARQAPRQSLLCLRTVALDRLSGLVLGLIDKLNRTPAPLDASTDTGNDFSGFHALSSSEDEARVAPASQPDPLDWLDQLAHDDDVDKDFLRALGDLSGHFHGEEEKGEPLADSLATILNTSLRRRPVSESEVNVCKD</sequence>
<organism evidence="2 3">
    <name type="scientific">Portunus trituberculatus</name>
    <name type="common">Swimming crab</name>
    <name type="synonym">Neptunus trituberculatus</name>
    <dbReference type="NCBI Taxonomy" id="210409"/>
    <lineage>
        <taxon>Eukaryota</taxon>
        <taxon>Metazoa</taxon>
        <taxon>Ecdysozoa</taxon>
        <taxon>Arthropoda</taxon>
        <taxon>Crustacea</taxon>
        <taxon>Multicrustacea</taxon>
        <taxon>Malacostraca</taxon>
        <taxon>Eumalacostraca</taxon>
        <taxon>Eucarida</taxon>
        <taxon>Decapoda</taxon>
        <taxon>Pleocyemata</taxon>
        <taxon>Brachyura</taxon>
        <taxon>Eubrachyura</taxon>
        <taxon>Portunoidea</taxon>
        <taxon>Portunidae</taxon>
        <taxon>Portuninae</taxon>
        <taxon>Portunus</taxon>
    </lineage>
</organism>
<feature type="region of interest" description="Disordered" evidence="1">
    <location>
        <begin position="55"/>
        <end position="87"/>
    </location>
</feature>
<evidence type="ECO:0000313" key="2">
    <source>
        <dbReference type="EMBL" id="MPC93951.1"/>
    </source>
</evidence>
<evidence type="ECO:0000313" key="3">
    <source>
        <dbReference type="Proteomes" id="UP000324222"/>
    </source>
</evidence>
<name>A0A5B7J7X5_PORTR</name>
<protein>
    <submittedName>
        <fullName evidence="2">Uncharacterized protein</fullName>
    </submittedName>
</protein>
<reference evidence="2 3" key="1">
    <citation type="submission" date="2019-05" db="EMBL/GenBank/DDBJ databases">
        <title>Another draft genome of Portunus trituberculatus and its Hox gene families provides insights of decapod evolution.</title>
        <authorList>
            <person name="Jeong J.-H."/>
            <person name="Song I."/>
            <person name="Kim S."/>
            <person name="Choi T."/>
            <person name="Kim D."/>
            <person name="Ryu S."/>
            <person name="Kim W."/>
        </authorList>
    </citation>
    <scope>NUCLEOTIDE SEQUENCE [LARGE SCALE GENOMIC DNA]</scope>
    <source>
        <tissue evidence="2">Muscle</tissue>
    </source>
</reference>
<gene>
    <name evidence="2" type="ORF">E2C01_089099</name>
</gene>
<evidence type="ECO:0000256" key="1">
    <source>
        <dbReference type="SAM" id="MobiDB-lite"/>
    </source>
</evidence>
<accession>A0A5B7J7X5</accession>
<proteinExistence type="predicted"/>